<accession>A0A9Q1C0G9</accession>
<reference evidence="1" key="1">
    <citation type="submission" date="2021-10" db="EMBL/GenBank/DDBJ databases">
        <title>Tropical sea cucumber genome reveals ecological adaptation and Cuvierian tubules defense mechanism.</title>
        <authorList>
            <person name="Chen T."/>
        </authorList>
    </citation>
    <scope>NUCLEOTIDE SEQUENCE</scope>
    <source>
        <strain evidence="1">Nanhai2018</strain>
        <tissue evidence="1">Muscle</tissue>
    </source>
</reference>
<proteinExistence type="predicted"/>
<gene>
    <name evidence="1" type="ORF">HOLleu_19860</name>
</gene>
<dbReference type="Proteomes" id="UP001152320">
    <property type="component" value="Chromosome 9"/>
</dbReference>
<evidence type="ECO:0000313" key="2">
    <source>
        <dbReference type="Proteomes" id="UP001152320"/>
    </source>
</evidence>
<dbReference type="EMBL" id="JAIZAY010000009">
    <property type="protein sequence ID" value="KAJ8036008.1"/>
    <property type="molecule type" value="Genomic_DNA"/>
</dbReference>
<organism evidence="1 2">
    <name type="scientific">Holothuria leucospilota</name>
    <name type="common">Black long sea cucumber</name>
    <name type="synonym">Mertensiothuria leucospilota</name>
    <dbReference type="NCBI Taxonomy" id="206669"/>
    <lineage>
        <taxon>Eukaryota</taxon>
        <taxon>Metazoa</taxon>
        <taxon>Echinodermata</taxon>
        <taxon>Eleutherozoa</taxon>
        <taxon>Echinozoa</taxon>
        <taxon>Holothuroidea</taxon>
        <taxon>Aspidochirotacea</taxon>
        <taxon>Aspidochirotida</taxon>
        <taxon>Holothuriidae</taxon>
        <taxon>Holothuria</taxon>
    </lineage>
</organism>
<evidence type="ECO:0000313" key="1">
    <source>
        <dbReference type="EMBL" id="KAJ8036008.1"/>
    </source>
</evidence>
<protein>
    <submittedName>
        <fullName evidence="1">Uncharacterized protein</fullName>
    </submittedName>
</protein>
<keyword evidence="2" id="KW-1185">Reference proteome</keyword>
<name>A0A9Q1C0G9_HOLLE</name>
<sequence length="88" mass="9791">MVDGFHLMMNGTQEEKLKFLFDICDANGMLNSYVHVKLTFVPVALGGKTFPKGGGATKISFLCTYCTEAWCSVQQHVQCTLCIWYGIC</sequence>
<comment type="caution">
    <text evidence="1">The sequence shown here is derived from an EMBL/GenBank/DDBJ whole genome shotgun (WGS) entry which is preliminary data.</text>
</comment>
<dbReference type="AlphaFoldDB" id="A0A9Q1C0G9"/>